<accession>A0ABQ4KIE0</accession>
<proteinExistence type="predicted"/>
<name>A0ABQ4KIE0_9BACI</name>
<feature type="transmembrane region" description="Helical" evidence="1">
    <location>
        <begin position="76"/>
        <end position="95"/>
    </location>
</feature>
<keyword evidence="1" id="KW-1133">Transmembrane helix</keyword>
<feature type="transmembrane region" description="Helical" evidence="1">
    <location>
        <begin position="176"/>
        <end position="194"/>
    </location>
</feature>
<evidence type="ECO:0000313" key="3">
    <source>
        <dbReference type="Proteomes" id="UP000679950"/>
    </source>
</evidence>
<keyword evidence="1" id="KW-0812">Transmembrane</keyword>
<reference evidence="2 3" key="1">
    <citation type="submission" date="2021-03" db="EMBL/GenBank/DDBJ databases">
        <title>Antimicrobial resistance genes in bacteria isolated from Japanese honey, and their potential for conferring macrolide and lincosamide resistance in the American foulbrood pathogen Paenibacillus larvae.</title>
        <authorList>
            <person name="Okamoto M."/>
            <person name="Kumagai M."/>
            <person name="Kanamori H."/>
            <person name="Takamatsu D."/>
        </authorList>
    </citation>
    <scope>NUCLEOTIDE SEQUENCE [LARGE SCALE GENOMIC DNA]</scope>
    <source>
        <strain evidence="2 3">J8TS2</strain>
    </source>
</reference>
<evidence type="ECO:0000256" key="1">
    <source>
        <dbReference type="SAM" id="Phobius"/>
    </source>
</evidence>
<sequence>MEHVSGLFKWLYEIGNVLAKLIYLHVLWVLFTCLGLGVFGFFPATTALFSVIHKSIERKTEESVFRTFYSTYKNQFLKANGFGLMITALGLFLYWDISISKQVIQSAFLHVILLVFCFLYFITVLYFYPVFARYQLKGFQYIKQAFFIAISRPFETIAMILCLLILYYVFVFVPVLYVFMGAAMVAYPVMWFAMRAFMGIERKKS</sequence>
<keyword evidence="3" id="KW-1185">Reference proteome</keyword>
<feature type="transmembrane region" description="Helical" evidence="1">
    <location>
        <begin position="149"/>
        <end position="170"/>
    </location>
</feature>
<evidence type="ECO:0000313" key="2">
    <source>
        <dbReference type="EMBL" id="GIN57226.1"/>
    </source>
</evidence>
<dbReference type="EMBL" id="BORB01000010">
    <property type="protein sequence ID" value="GIN57226.1"/>
    <property type="molecule type" value="Genomic_DNA"/>
</dbReference>
<dbReference type="Proteomes" id="UP000679950">
    <property type="component" value="Unassembled WGS sequence"/>
</dbReference>
<feature type="transmembrane region" description="Helical" evidence="1">
    <location>
        <begin position="22"/>
        <end position="49"/>
    </location>
</feature>
<protein>
    <recommendedName>
        <fullName evidence="4">DUF624 domain-containing protein</fullName>
    </recommendedName>
</protein>
<dbReference type="Pfam" id="PF04854">
    <property type="entry name" value="DUF624"/>
    <property type="match status" value="1"/>
</dbReference>
<comment type="caution">
    <text evidence="2">The sequence shown here is derived from an EMBL/GenBank/DDBJ whole genome shotgun (WGS) entry which is preliminary data.</text>
</comment>
<keyword evidence="1" id="KW-0472">Membrane</keyword>
<dbReference type="InterPro" id="IPR006938">
    <property type="entry name" value="DUF624"/>
</dbReference>
<evidence type="ECO:0008006" key="4">
    <source>
        <dbReference type="Google" id="ProtNLM"/>
    </source>
</evidence>
<gene>
    <name evidence="2" type="primary">yesL_2</name>
    <name evidence="2" type="ORF">J8TS2_15450</name>
</gene>
<dbReference type="RefSeq" id="WP_212966005.1">
    <property type="nucleotide sequence ID" value="NZ_BORB01000010.1"/>
</dbReference>
<feature type="transmembrane region" description="Helical" evidence="1">
    <location>
        <begin position="107"/>
        <end position="128"/>
    </location>
</feature>
<organism evidence="2 3">
    <name type="scientific">Lederbergia ruris</name>
    <dbReference type="NCBI Taxonomy" id="217495"/>
    <lineage>
        <taxon>Bacteria</taxon>
        <taxon>Bacillati</taxon>
        <taxon>Bacillota</taxon>
        <taxon>Bacilli</taxon>
        <taxon>Bacillales</taxon>
        <taxon>Bacillaceae</taxon>
        <taxon>Lederbergia</taxon>
    </lineage>
</organism>